<protein>
    <submittedName>
        <fullName evidence="2">Sugar phosphate isomerase/epimerase</fullName>
    </submittedName>
</protein>
<sequence>MSEKQLPLLGAAMRIDHLPAHREWLIESQRDLEIQDAAVPSVLDGDDWSELVRQAKTALDGYSGRLGIHGPFFGFSLASLDPAVRQLAAQRFKRSLEFGSEIGATHMVVHSPFAFFGHPQVMYSASNTLGMQIECAQQTLKDIVPLAQNLGLVIVIENIQDANTRPLLELVKSFGSEHVRMSLDTGHANLMHQVGGPTADQWVYDAGELLGHLHLQDNDGGLDRHWAPGQGDIKWHALFKALQKQPHQPRMILEVAPDDIRPAADWLAAQGLAR</sequence>
<dbReference type="InterPro" id="IPR013022">
    <property type="entry name" value="Xyl_isomerase-like_TIM-brl"/>
</dbReference>
<reference evidence="2 3" key="1">
    <citation type="submission" date="2020-08" db="EMBL/GenBank/DDBJ databases">
        <title>Genomic Encyclopedia of Type Strains, Phase IV (KMG-IV): sequencing the most valuable type-strain genomes for metagenomic binning, comparative biology and taxonomic classification.</title>
        <authorList>
            <person name="Goeker M."/>
        </authorList>
    </citation>
    <scope>NUCLEOTIDE SEQUENCE [LARGE SCALE GENOMIC DNA]</scope>
    <source>
        <strain evidence="2 3">DSM 21458</strain>
    </source>
</reference>
<accession>A0A841I6U1</accession>
<keyword evidence="3" id="KW-1185">Reference proteome</keyword>
<proteinExistence type="predicted"/>
<dbReference type="EMBL" id="JACHHG010000022">
    <property type="protein sequence ID" value="MBB6100130.1"/>
    <property type="molecule type" value="Genomic_DNA"/>
</dbReference>
<dbReference type="PANTHER" id="PTHR12110:SF53">
    <property type="entry name" value="BLR5974 PROTEIN"/>
    <property type="match status" value="1"/>
</dbReference>
<organism evidence="2 3">
    <name type="scientific">Deinobacterium chartae</name>
    <dbReference type="NCBI Taxonomy" id="521158"/>
    <lineage>
        <taxon>Bacteria</taxon>
        <taxon>Thermotogati</taxon>
        <taxon>Deinococcota</taxon>
        <taxon>Deinococci</taxon>
        <taxon>Deinococcales</taxon>
        <taxon>Deinococcaceae</taxon>
        <taxon>Deinobacterium</taxon>
    </lineage>
</organism>
<feature type="domain" description="Xylose isomerase-like TIM barrel" evidence="1">
    <location>
        <begin position="44"/>
        <end position="268"/>
    </location>
</feature>
<dbReference type="GO" id="GO:0016853">
    <property type="term" value="F:isomerase activity"/>
    <property type="evidence" value="ECO:0007669"/>
    <property type="project" value="UniProtKB-KW"/>
</dbReference>
<dbReference type="InterPro" id="IPR036237">
    <property type="entry name" value="Xyl_isomerase-like_sf"/>
</dbReference>
<dbReference type="AlphaFoldDB" id="A0A841I6U1"/>
<comment type="caution">
    <text evidence="2">The sequence shown here is derived from an EMBL/GenBank/DDBJ whole genome shotgun (WGS) entry which is preliminary data.</text>
</comment>
<dbReference type="RefSeq" id="WP_183988866.1">
    <property type="nucleotide sequence ID" value="NZ_JACHHG010000022.1"/>
</dbReference>
<dbReference type="PANTHER" id="PTHR12110">
    <property type="entry name" value="HYDROXYPYRUVATE ISOMERASE"/>
    <property type="match status" value="1"/>
</dbReference>
<evidence type="ECO:0000313" key="3">
    <source>
        <dbReference type="Proteomes" id="UP000569951"/>
    </source>
</evidence>
<dbReference type="Proteomes" id="UP000569951">
    <property type="component" value="Unassembled WGS sequence"/>
</dbReference>
<dbReference type="Gene3D" id="3.20.20.150">
    <property type="entry name" value="Divalent-metal-dependent TIM barrel enzymes"/>
    <property type="match status" value="1"/>
</dbReference>
<evidence type="ECO:0000259" key="1">
    <source>
        <dbReference type="Pfam" id="PF01261"/>
    </source>
</evidence>
<name>A0A841I6U1_9DEIO</name>
<dbReference type="InterPro" id="IPR050312">
    <property type="entry name" value="IolE/XylAMocC-like"/>
</dbReference>
<dbReference type="SUPFAM" id="SSF51658">
    <property type="entry name" value="Xylose isomerase-like"/>
    <property type="match status" value="1"/>
</dbReference>
<evidence type="ECO:0000313" key="2">
    <source>
        <dbReference type="EMBL" id="MBB6100130.1"/>
    </source>
</evidence>
<dbReference type="Pfam" id="PF01261">
    <property type="entry name" value="AP_endonuc_2"/>
    <property type="match status" value="1"/>
</dbReference>
<gene>
    <name evidence="2" type="ORF">HNR42_003596</name>
</gene>
<keyword evidence="2" id="KW-0413">Isomerase</keyword>